<accession>A0A6J7WLW7</accession>
<gene>
    <name evidence="1" type="ORF">UFOVP203_2</name>
</gene>
<dbReference type="Gene3D" id="1.10.10.10">
    <property type="entry name" value="Winged helix-like DNA-binding domain superfamily/Winged helix DNA-binding domain"/>
    <property type="match status" value="1"/>
</dbReference>
<sequence length="200" mass="23311">MSQFYTTIIHPVRKEFKLSCNEYCVLDTIMRMQNNESHWCYMSKETMGKDLDLSKQTVMNIVNSLIDKELVQKSVITKHLRVTSVFMEYLNDYKKFTNGKESLPEHTKNFTEIGIKTLPNNNTNNKNTFIRPTAELVNEYSKEIGFTLDGSQFVDHYEARGWLIGKNPMKDWKAAVRTWKRNSSQFGNNSESSSTKIKLK</sequence>
<protein>
    <submittedName>
        <fullName evidence="1">Uncharacterized protein</fullName>
    </submittedName>
</protein>
<dbReference type="SUPFAM" id="SSF46785">
    <property type="entry name" value="Winged helix' DNA-binding domain"/>
    <property type="match status" value="1"/>
</dbReference>
<proteinExistence type="predicted"/>
<dbReference type="EMBL" id="LR798255">
    <property type="protein sequence ID" value="CAB5217682.1"/>
    <property type="molecule type" value="Genomic_DNA"/>
</dbReference>
<dbReference type="InterPro" id="IPR036390">
    <property type="entry name" value="WH_DNA-bd_sf"/>
</dbReference>
<reference evidence="1" key="1">
    <citation type="submission" date="2020-05" db="EMBL/GenBank/DDBJ databases">
        <authorList>
            <person name="Chiriac C."/>
            <person name="Salcher M."/>
            <person name="Ghai R."/>
            <person name="Kavagutti S V."/>
        </authorList>
    </citation>
    <scope>NUCLEOTIDE SEQUENCE</scope>
</reference>
<evidence type="ECO:0000313" key="1">
    <source>
        <dbReference type="EMBL" id="CAB5217682.1"/>
    </source>
</evidence>
<name>A0A6J7WLW7_9CAUD</name>
<dbReference type="Pfam" id="PF13730">
    <property type="entry name" value="HTH_36"/>
    <property type="match status" value="1"/>
</dbReference>
<dbReference type="GO" id="GO:0003677">
    <property type="term" value="F:DNA binding"/>
    <property type="evidence" value="ECO:0007669"/>
    <property type="project" value="UniProtKB-KW"/>
</dbReference>
<organism evidence="1">
    <name type="scientific">uncultured Caudovirales phage</name>
    <dbReference type="NCBI Taxonomy" id="2100421"/>
    <lineage>
        <taxon>Viruses</taxon>
        <taxon>Duplodnaviria</taxon>
        <taxon>Heunggongvirae</taxon>
        <taxon>Uroviricota</taxon>
        <taxon>Caudoviricetes</taxon>
        <taxon>Peduoviridae</taxon>
        <taxon>Maltschvirus</taxon>
        <taxon>Maltschvirus maltsch</taxon>
    </lineage>
</organism>
<dbReference type="InterPro" id="IPR036388">
    <property type="entry name" value="WH-like_DNA-bd_sf"/>
</dbReference>